<feature type="chain" id="PRO_5042819872" evidence="1">
    <location>
        <begin position="25"/>
        <end position="285"/>
    </location>
</feature>
<proteinExistence type="predicted"/>
<organism evidence="2 3">
    <name type="scientific">Dillenia turbinata</name>
    <dbReference type="NCBI Taxonomy" id="194707"/>
    <lineage>
        <taxon>Eukaryota</taxon>
        <taxon>Viridiplantae</taxon>
        <taxon>Streptophyta</taxon>
        <taxon>Embryophyta</taxon>
        <taxon>Tracheophyta</taxon>
        <taxon>Spermatophyta</taxon>
        <taxon>Magnoliopsida</taxon>
        <taxon>eudicotyledons</taxon>
        <taxon>Gunneridae</taxon>
        <taxon>Pentapetalae</taxon>
        <taxon>Dilleniales</taxon>
        <taxon>Dilleniaceae</taxon>
        <taxon>Dillenia</taxon>
    </lineage>
</organism>
<feature type="signal peptide" evidence="1">
    <location>
        <begin position="1"/>
        <end position="24"/>
    </location>
</feature>
<gene>
    <name evidence="2" type="ORF">RJ641_025177</name>
</gene>
<evidence type="ECO:0000313" key="3">
    <source>
        <dbReference type="Proteomes" id="UP001370490"/>
    </source>
</evidence>
<dbReference type="Proteomes" id="UP001370490">
    <property type="component" value="Unassembled WGS sequence"/>
</dbReference>
<dbReference type="InterPro" id="IPR045206">
    <property type="entry name" value="Maestro_heat-like_prot"/>
</dbReference>
<evidence type="ECO:0000313" key="2">
    <source>
        <dbReference type="EMBL" id="KAK6944075.1"/>
    </source>
</evidence>
<dbReference type="GO" id="GO:0005737">
    <property type="term" value="C:cytoplasm"/>
    <property type="evidence" value="ECO:0007669"/>
    <property type="project" value="TreeGrafter"/>
</dbReference>
<evidence type="ECO:0000256" key="1">
    <source>
        <dbReference type="SAM" id="SignalP"/>
    </source>
</evidence>
<dbReference type="EMBL" id="JBAMMX010000003">
    <property type="protein sequence ID" value="KAK6944075.1"/>
    <property type="molecule type" value="Genomic_DNA"/>
</dbReference>
<protein>
    <submittedName>
        <fullName evidence="2">Uncharacterized protein</fullName>
    </submittedName>
</protein>
<sequence length="285" mass="32074">MLLNRIFTTVLVFLLLLLPHLGAAICSVVVSSMASSTSGNIYSSICSELNADWQRAVSGLPVSIGSRLPDLFTPRIKGVLSCILPIPGNARDVDNNFCRCPVGNILNASPLSKSGPPMLDYKDLSVVLSTLLPVVSINNGRKTILIFLSFVMGHLFFQEYNFVLQDEKVNDKAYVRDKIDWIYKQTDLQTDLVWPKPWDWFLVPIDQRYCVSRTTILEVHGLWHLSEDFDDIHAALALIKVERYLKCYAYFCGCSFQDTNMLSRLLHVHQSTAKQAVFTAIDLLV</sequence>
<keyword evidence="3" id="KW-1185">Reference proteome</keyword>
<accession>A0AAN8W154</accession>
<comment type="caution">
    <text evidence="2">The sequence shown here is derived from an EMBL/GenBank/DDBJ whole genome shotgun (WGS) entry which is preliminary data.</text>
</comment>
<keyword evidence="1" id="KW-0732">Signal</keyword>
<reference evidence="2 3" key="1">
    <citation type="submission" date="2023-12" db="EMBL/GenBank/DDBJ databases">
        <title>A high-quality genome assembly for Dillenia turbinata (Dilleniales).</title>
        <authorList>
            <person name="Chanderbali A."/>
        </authorList>
    </citation>
    <scope>NUCLEOTIDE SEQUENCE [LARGE SCALE GENOMIC DNA]</scope>
    <source>
        <strain evidence="2">LSX21</strain>
        <tissue evidence="2">Leaf</tissue>
    </source>
</reference>
<dbReference type="PANTHER" id="PTHR23120:SF0">
    <property type="entry name" value="MAESTRO HEAT-LIKE REPEAT FAMILY MEMBER 1"/>
    <property type="match status" value="1"/>
</dbReference>
<dbReference type="PANTHER" id="PTHR23120">
    <property type="entry name" value="MAESTRO-RELATED HEAT DOMAIN-CONTAINING"/>
    <property type="match status" value="1"/>
</dbReference>
<dbReference type="AlphaFoldDB" id="A0AAN8W154"/>
<name>A0AAN8W154_9MAGN</name>